<keyword evidence="3" id="KW-1185">Reference proteome</keyword>
<evidence type="ECO:0000313" key="3">
    <source>
        <dbReference type="Proteomes" id="UP000243650"/>
    </source>
</evidence>
<feature type="transmembrane region" description="Helical" evidence="1">
    <location>
        <begin position="356"/>
        <end position="377"/>
    </location>
</feature>
<dbReference type="RefSeq" id="WP_105958502.1">
    <property type="nucleotide sequence ID" value="NZ_PVNS01000004.1"/>
</dbReference>
<feature type="transmembrane region" description="Helical" evidence="1">
    <location>
        <begin position="107"/>
        <end position="128"/>
    </location>
</feature>
<evidence type="ECO:0000313" key="2">
    <source>
        <dbReference type="EMBL" id="PRO66312.1"/>
    </source>
</evidence>
<evidence type="ECO:0000256" key="1">
    <source>
        <dbReference type="SAM" id="Phobius"/>
    </source>
</evidence>
<feature type="transmembrane region" description="Helical" evidence="1">
    <location>
        <begin position="288"/>
        <end position="305"/>
    </location>
</feature>
<feature type="transmembrane region" description="Helical" evidence="1">
    <location>
        <begin position="134"/>
        <end position="153"/>
    </location>
</feature>
<keyword evidence="1" id="KW-0472">Membrane</keyword>
<comment type="caution">
    <text evidence="2">The sequence shown here is derived from an EMBL/GenBank/DDBJ whole genome shotgun (WGS) entry which is preliminary data.</text>
</comment>
<dbReference type="Pfam" id="PF05975">
    <property type="entry name" value="EcsB"/>
    <property type="match status" value="1"/>
</dbReference>
<reference evidence="2 3" key="1">
    <citation type="submission" date="2018-03" db="EMBL/GenBank/DDBJ databases">
        <title>Bacillus urumqiensis sp. nov., a moderately haloalkaliphilic bacterium isolated from a salt lake.</title>
        <authorList>
            <person name="Zhao B."/>
            <person name="Liao Z."/>
        </authorList>
    </citation>
    <scope>NUCLEOTIDE SEQUENCE [LARGE SCALE GENOMIC DNA]</scope>
    <source>
        <strain evidence="2 3">BZ-SZ-XJ18</strain>
    </source>
</reference>
<dbReference type="AlphaFoldDB" id="A0A2P6MJ58"/>
<feature type="transmembrane region" description="Helical" evidence="1">
    <location>
        <begin position="21"/>
        <end position="44"/>
    </location>
</feature>
<accession>A0A2P6MJ58</accession>
<keyword evidence="1" id="KW-0812">Transmembrane</keyword>
<dbReference type="Proteomes" id="UP000243650">
    <property type="component" value="Unassembled WGS sequence"/>
</dbReference>
<feature type="transmembrane region" description="Helical" evidence="1">
    <location>
        <begin position="64"/>
        <end position="87"/>
    </location>
</feature>
<sequence>MKTGKRRIVQEWAYHLSVWRLVIDWTVALYLVVPAAVIGGWHYWQFVEGQMSHWFSVLPPERAVFLWIAVIHSGTFRWLVMDADLLFHRRFDEPWEALQKTGIRYSLFLSVTAVLSAAAVIVPALTVYAGEPLYAVLLFLPAVLVLRMTGQLVQQKIDIRFERWRRTAVAIFCRAGLTVPILAAVFFGSYGAALLFLTFLPVLWWLLKSRRKEAWAFPQDCQREAEQRMKYSSFLLQLSGFHTKQKKEPRRKPLLLFTQSGSLFRDMNQELRLFEWLLKRWLRSRAHVFLYLQLTVVFSIALAAAPGWVKWVLLPVCSLIVVHTTYQVLGEAKNHPFFQLICRDASSLPVRPFRRAVGLITTPAVFLFGFITGAVVFQPLAGLLLGAAAALLLYLFYTSSLLA</sequence>
<protein>
    <submittedName>
        <fullName evidence="2">Uncharacterized protein</fullName>
    </submittedName>
</protein>
<dbReference type="EMBL" id="PVNS01000004">
    <property type="protein sequence ID" value="PRO66312.1"/>
    <property type="molecule type" value="Genomic_DNA"/>
</dbReference>
<organism evidence="2 3">
    <name type="scientific">Alkalicoccus urumqiensis</name>
    <name type="common">Bacillus urumqiensis</name>
    <dbReference type="NCBI Taxonomy" id="1548213"/>
    <lineage>
        <taxon>Bacteria</taxon>
        <taxon>Bacillati</taxon>
        <taxon>Bacillota</taxon>
        <taxon>Bacilli</taxon>
        <taxon>Bacillales</taxon>
        <taxon>Bacillaceae</taxon>
        <taxon>Alkalicoccus</taxon>
    </lineage>
</organism>
<feature type="transmembrane region" description="Helical" evidence="1">
    <location>
        <begin position="165"/>
        <end position="183"/>
    </location>
</feature>
<name>A0A2P6MJ58_ALKUR</name>
<dbReference type="OrthoDB" id="2448479at2"/>
<feature type="transmembrane region" description="Helical" evidence="1">
    <location>
        <begin position="189"/>
        <end position="207"/>
    </location>
</feature>
<proteinExistence type="predicted"/>
<keyword evidence="1" id="KW-1133">Transmembrane helix</keyword>
<dbReference type="InterPro" id="IPR010288">
    <property type="entry name" value="EcsB_ABC"/>
</dbReference>
<dbReference type="GO" id="GO:0016020">
    <property type="term" value="C:membrane"/>
    <property type="evidence" value="ECO:0007669"/>
    <property type="project" value="InterPro"/>
</dbReference>
<feature type="transmembrane region" description="Helical" evidence="1">
    <location>
        <begin position="383"/>
        <end position="402"/>
    </location>
</feature>
<gene>
    <name evidence="2" type="ORF">C6I21_05780</name>
</gene>